<protein>
    <submittedName>
        <fullName evidence="8">Calcium/sodium antiporter</fullName>
    </submittedName>
</protein>
<feature type="domain" description="Sodium/calcium exchanger membrane region" evidence="7">
    <location>
        <begin position="198"/>
        <end position="333"/>
    </location>
</feature>
<feature type="transmembrane region" description="Helical" evidence="6">
    <location>
        <begin position="6"/>
        <end position="24"/>
    </location>
</feature>
<dbReference type="GO" id="GO:0005886">
    <property type="term" value="C:plasma membrane"/>
    <property type="evidence" value="ECO:0007669"/>
    <property type="project" value="TreeGrafter"/>
</dbReference>
<evidence type="ECO:0000256" key="4">
    <source>
        <dbReference type="ARBA" id="ARBA00023136"/>
    </source>
</evidence>
<dbReference type="PANTHER" id="PTHR10846:SF8">
    <property type="entry name" value="INNER MEMBRANE PROTEIN YRBG"/>
    <property type="match status" value="1"/>
</dbReference>
<feature type="region of interest" description="Disordered" evidence="5">
    <location>
        <begin position="155"/>
        <end position="184"/>
    </location>
</feature>
<evidence type="ECO:0000256" key="2">
    <source>
        <dbReference type="ARBA" id="ARBA00022692"/>
    </source>
</evidence>
<evidence type="ECO:0000256" key="1">
    <source>
        <dbReference type="ARBA" id="ARBA00004141"/>
    </source>
</evidence>
<evidence type="ECO:0000259" key="7">
    <source>
        <dbReference type="Pfam" id="PF01699"/>
    </source>
</evidence>
<dbReference type="GO" id="GO:0006874">
    <property type="term" value="P:intracellular calcium ion homeostasis"/>
    <property type="evidence" value="ECO:0007669"/>
    <property type="project" value="TreeGrafter"/>
</dbReference>
<feature type="transmembrane region" description="Helical" evidence="6">
    <location>
        <begin position="106"/>
        <end position="124"/>
    </location>
</feature>
<gene>
    <name evidence="8" type="ORF">OB960_00835</name>
</gene>
<feature type="transmembrane region" description="Helical" evidence="6">
    <location>
        <begin position="290"/>
        <end position="310"/>
    </location>
</feature>
<feature type="domain" description="Sodium/calcium exchanger membrane region" evidence="7">
    <location>
        <begin position="7"/>
        <end position="142"/>
    </location>
</feature>
<feature type="transmembrane region" description="Helical" evidence="6">
    <location>
        <begin position="130"/>
        <end position="148"/>
    </location>
</feature>
<dbReference type="GO" id="GO:0005262">
    <property type="term" value="F:calcium channel activity"/>
    <property type="evidence" value="ECO:0007669"/>
    <property type="project" value="TreeGrafter"/>
</dbReference>
<keyword evidence="2 6" id="KW-0812">Transmembrane</keyword>
<sequence>MVIADVATVLVSIVALWLGARWLVAAASRLASAVGVSALIVGLTVVAFGTSAPEFAVTIEAALADRADVSVGNVVGSNVFNLGVILGGVAIVHPFRTTDSLVRRDAVVMAGITVLALAFLANAAISRLEGVVLCLLLVAYLGGLVVAARGEIRTEEEKEGETTVPSDDSTRTLESDTADTETSVTTTETVDWLDVPKLLVGLVLVVVGGRLLVGAATDLAQTVGVSEWIIGVTIVAAGTSVPELVTSLVAARDGDVGIAAGNVVGSNVFNLLGVLGIAAVIRPMTVATDALVGLVWLFVLTVIATALLATGRRLTRLEGVALVGFVAVYWVVALG</sequence>
<feature type="transmembrane region" description="Helical" evidence="6">
    <location>
        <begin position="31"/>
        <end position="51"/>
    </location>
</feature>
<organism evidence="8 9">
    <name type="scientific">Natronoglomus mannanivorans</name>
    <dbReference type="NCBI Taxonomy" id="2979990"/>
    <lineage>
        <taxon>Archaea</taxon>
        <taxon>Methanobacteriati</taxon>
        <taxon>Methanobacteriota</taxon>
        <taxon>Stenosarchaea group</taxon>
        <taxon>Halobacteria</taxon>
        <taxon>Halobacteriales</taxon>
        <taxon>Natrialbaceae</taxon>
        <taxon>Natronoglomus</taxon>
    </lineage>
</organism>
<feature type="transmembrane region" description="Helical" evidence="6">
    <location>
        <begin position="263"/>
        <end position="284"/>
    </location>
</feature>
<dbReference type="NCBIfam" id="TIGR00367">
    <property type="entry name" value="calcium/sodium antiporter"/>
    <property type="match status" value="1"/>
</dbReference>
<feature type="transmembrane region" description="Helical" evidence="6">
    <location>
        <begin position="71"/>
        <end position="94"/>
    </location>
</feature>
<dbReference type="RefSeq" id="WP_338001805.1">
    <property type="nucleotide sequence ID" value="NZ_JAOPKA010000001.1"/>
</dbReference>
<comment type="subcellular location">
    <subcellularLocation>
        <location evidence="1">Membrane</location>
        <topology evidence="1">Multi-pass membrane protein</topology>
    </subcellularLocation>
</comment>
<name>A0AAP2YUX6_9EURY</name>
<dbReference type="AlphaFoldDB" id="A0AAP2YUX6"/>
<evidence type="ECO:0000256" key="6">
    <source>
        <dbReference type="SAM" id="Phobius"/>
    </source>
</evidence>
<dbReference type="Pfam" id="PF01699">
    <property type="entry name" value="Na_Ca_ex"/>
    <property type="match status" value="2"/>
</dbReference>
<evidence type="ECO:0000256" key="3">
    <source>
        <dbReference type="ARBA" id="ARBA00022989"/>
    </source>
</evidence>
<dbReference type="Proteomes" id="UP001321018">
    <property type="component" value="Unassembled WGS sequence"/>
</dbReference>
<evidence type="ECO:0000313" key="8">
    <source>
        <dbReference type="EMBL" id="MCU4739946.1"/>
    </source>
</evidence>
<proteinExistence type="predicted"/>
<accession>A0AAP2YUX6</accession>
<dbReference type="PANTHER" id="PTHR10846">
    <property type="entry name" value="SODIUM/POTASSIUM/CALCIUM EXCHANGER"/>
    <property type="match status" value="1"/>
</dbReference>
<dbReference type="Gene3D" id="1.20.1420.30">
    <property type="entry name" value="NCX, central ion-binding region"/>
    <property type="match status" value="2"/>
</dbReference>
<feature type="transmembrane region" description="Helical" evidence="6">
    <location>
        <begin position="198"/>
        <end position="216"/>
    </location>
</feature>
<dbReference type="InterPro" id="IPR004837">
    <property type="entry name" value="NaCa_Exmemb"/>
</dbReference>
<comment type="caution">
    <text evidence="8">The sequence shown here is derived from an EMBL/GenBank/DDBJ whole genome shotgun (WGS) entry which is preliminary data.</text>
</comment>
<evidence type="ECO:0000313" key="9">
    <source>
        <dbReference type="Proteomes" id="UP001321018"/>
    </source>
</evidence>
<dbReference type="GO" id="GO:0008273">
    <property type="term" value="F:calcium, potassium:sodium antiporter activity"/>
    <property type="evidence" value="ECO:0007669"/>
    <property type="project" value="TreeGrafter"/>
</dbReference>
<dbReference type="EMBL" id="JAOPKA010000001">
    <property type="protein sequence ID" value="MCU4739946.1"/>
    <property type="molecule type" value="Genomic_DNA"/>
</dbReference>
<keyword evidence="4 6" id="KW-0472">Membrane</keyword>
<dbReference type="InterPro" id="IPR044880">
    <property type="entry name" value="NCX_ion-bd_dom_sf"/>
</dbReference>
<reference evidence="8" key="1">
    <citation type="submission" date="2022-09" db="EMBL/GenBank/DDBJ databases">
        <title>Enrichment on poylsaccharides allowed isolation of novel metabolic and taxonomic groups of Haloarchaea.</title>
        <authorList>
            <person name="Sorokin D.Y."/>
            <person name="Elcheninov A.G."/>
            <person name="Khizhniak T.V."/>
            <person name="Kolganova T.V."/>
            <person name="Kublanov I.V."/>
        </authorList>
    </citation>
    <scope>NUCLEOTIDE SEQUENCE</scope>
    <source>
        <strain evidence="8">AArc-xg1-1</strain>
    </source>
</reference>
<keyword evidence="3 6" id="KW-1133">Transmembrane helix</keyword>
<feature type="transmembrane region" description="Helical" evidence="6">
    <location>
        <begin position="317"/>
        <end position="334"/>
    </location>
</feature>
<evidence type="ECO:0000256" key="5">
    <source>
        <dbReference type="SAM" id="MobiDB-lite"/>
    </source>
</evidence>
<feature type="transmembrane region" description="Helical" evidence="6">
    <location>
        <begin position="228"/>
        <end position="251"/>
    </location>
</feature>
<dbReference type="InterPro" id="IPR004481">
    <property type="entry name" value="K/Na/Ca-exchanger"/>
</dbReference>